<evidence type="ECO:0000256" key="1">
    <source>
        <dbReference type="SAM" id="SignalP"/>
    </source>
</evidence>
<dbReference type="RefSeq" id="WP_158284912.1">
    <property type="nucleotide sequence ID" value="NZ_QGTR01000002.1"/>
</dbReference>
<dbReference type="EMBL" id="QGTR01000002">
    <property type="protein sequence ID" value="PWW01846.1"/>
    <property type="molecule type" value="Genomic_DNA"/>
</dbReference>
<dbReference type="AlphaFoldDB" id="A0A317PM74"/>
<comment type="caution">
    <text evidence="2">The sequence shown here is derived from an EMBL/GenBank/DDBJ whole genome shotgun (WGS) entry which is preliminary data.</text>
</comment>
<sequence>MKHLYVLAAGLGLAAALAAGQANAYDPPAASVGLLSGVDFAAAAPLDEGYRMEFVGCDGDAGASKKDHFLGHSLRLSGVPESRQFYLCSRDPSHVKALLKLEDGGIYWHSKMALDVDGSWAAWNGIPGATDLKETSYKWPGYPNSSARAAQIDPDRIPFIVIPLAGLKKLTGTASSSLGKLFAGTTGIGLGDMGVVIHKGLWTPVLVGDGGPFMRLGEGSSRVFEAIGQSRCKKWSSDGQTCVGPGHPVYPYKNFGLGHDVLFIVYPGTASPDITPDNAVATLCAFARRKLGLSGGAMCP</sequence>
<proteinExistence type="predicted"/>
<evidence type="ECO:0000313" key="3">
    <source>
        <dbReference type="Proteomes" id="UP000246352"/>
    </source>
</evidence>
<keyword evidence="2" id="KW-0378">Hydrolase</keyword>
<keyword evidence="1" id="KW-0732">Signal</keyword>
<reference evidence="2 3" key="1">
    <citation type="submission" date="2018-05" db="EMBL/GenBank/DDBJ databases">
        <title>Genomic Encyclopedia of Type Strains, Phase IV (KMG-IV): sequencing the most valuable type-strain genomes for metagenomic binning, comparative biology and taxonomic classification.</title>
        <authorList>
            <person name="Goeker M."/>
        </authorList>
    </citation>
    <scope>NUCLEOTIDE SEQUENCE [LARGE SCALE GENOMIC DNA]</scope>
    <source>
        <strain evidence="2 3">DSM 16791</strain>
    </source>
</reference>
<dbReference type="GO" id="GO:0016787">
    <property type="term" value="F:hydrolase activity"/>
    <property type="evidence" value="ECO:0007669"/>
    <property type="project" value="UniProtKB-KW"/>
</dbReference>
<accession>A0A317PM74</accession>
<feature type="chain" id="PRO_5016359059" evidence="1">
    <location>
        <begin position="25"/>
        <end position="300"/>
    </location>
</feature>
<keyword evidence="3" id="KW-1185">Reference proteome</keyword>
<gene>
    <name evidence="2" type="ORF">DFR52_102510</name>
</gene>
<evidence type="ECO:0000313" key="2">
    <source>
        <dbReference type="EMBL" id="PWW01846.1"/>
    </source>
</evidence>
<dbReference type="Proteomes" id="UP000246352">
    <property type="component" value="Unassembled WGS sequence"/>
</dbReference>
<name>A0A317PM74_9HYPH</name>
<dbReference type="OrthoDB" id="4334655at2"/>
<organism evidence="2 3">
    <name type="scientific">Hoeflea marina</name>
    <dbReference type="NCBI Taxonomy" id="274592"/>
    <lineage>
        <taxon>Bacteria</taxon>
        <taxon>Pseudomonadati</taxon>
        <taxon>Pseudomonadota</taxon>
        <taxon>Alphaproteobacteria</taxon>
        <taxon>Hyphomicrobiales</taxon>
        <taxon>Rhizobiaceae</taxon>
        <taxon>Hoeflea</taxon>
    </lineage>
</organism>
<protein>
    <submittedName>
        <fullName evidence="2">Chitosanase (Glycosyl hydrolase group 75)</fullName>
    </submittedName>
</protein>
<feature type="signal peptide" evidence="1">
    <location>
        <begin position="1"/>
        <end position="24"/>
    </location>
</feature>